<evidence type="ECO:0000313" key="2">
    <source>
        <dbReference type="Proteomes" id="UP000503399"/>
    </source>
</evidence>
<sequence>MRWFLRSCTDYQENGNTDPDEWSEFGCFPTLAAAVEALRERRVCDHPICLTDASNPYGGAFVDQQRLNRALGLPAEDASASAEEKYDRLGEMDRARLVVHELASEQVLSAEVVRRVESPYPE</sequence>
<dbReference type="KEGG" id="hfv:R50_2011"/>
<dbReference type="EMBL" id="LR778114">
    <property type="protein sequence ID" value="CAB1129508.1"/>
    <property type="molecule type" value="Genomic_DNA"/>
</dbReference>
<accession>A0A6F8ZI88</accession>
<protein>
    <submittedName>
        <fullName evidence="1">Uncharacterized protein</fullName>
    </submittedName>
</protein>
<proteinExistence type="predicted"/>
<reference evidence="1 2" key="1">
    <citation type="submission" date="2020-02" db="EMBL/GenBank/DDBJ databases">
        <authorList>
            <person name="Hogendoorn C."/>
        </authorList>
    </citation>
    <scope>NUCLEOTIDE SEQUENCE [LARGE SCALE GENOMIC DNA]</scope>
    <source>
        <strain evidence="1">R501</strain>
    </source>
</reference>
<organism evidence="1 2">
    <name type="scientific">Candidatus Hydrogenisulfobacillus filiaventi</name>
    <dbReference type="NCBI Taxonomy" id="2707344"/>
    <lineage>
        <taxon>Bacteria</taxon>
        <taxon>Bacillati</taxon>
        <taxon>Bacillota</taxon>
        <taxon>Clostridia</taxon>
        <taxon>Eubacteriales</taxon>
        <taxon>Clostridiales Family XVII. Incertae Sedis</taxon>
        <taxon>Candidatus Hydrogenisulfobacillus</taxon>
    </lineage>
</organism>
<evidence type="ECO:0000313" key="1">
    <source>
        <dbReference type="EMBL" id="CAB1129508.1"/>
    </source>
</evidence>
<gene>
    <name evidence="1" type="ORF">R50_2011</name>
</gene>
<name>A0A6F8ZI88_9FIRM</name>
<keyword evidence="2" id="KW-1185">Reference proteome</keyword>
<dbReference type="Proteomes" id="UP000503399">
    <property type="component" value="Chromosome"/>
</dbReference>
<dbReference type="AlphaFoldDB" id="A0A6F8ZI88"/>